<dbReference type="OrthoDB" id="6278121at2759"/>
<evidence type="ECO:0000313" key="3">
    <source>
        <dbReference type="Proteomes" id="UP000580250"/>
    </source>
</evidence>
<accession>A0A6V7WV41</accession>
<keyword evidence="1" id="KW-0472">Membrane</keyword>
<proteinExistence type="predicted"/>
<name>A0A6V7WV41_MELEN</name>
<feature type="transmembrane region" description="Helical" evidence="1">
    <location>
        <begin position="7"/>
        <end position="28"/>
    </location>
</feature>
<reference evidence="2 3" key="1">
    <citation type="submission" date="2020-08" db="EMBL/GenBank/DDBJ databases">
        <authorList>
            <person name="Koutsovoulos G."/>
            <person name="Danchin GJ E."/>
        </authorList>
    </citation>
    <scope>NUCLEOTIDE SEQUENCE [LARGE SCALE GENOMIC DNA]</scope>
</reference>
<sequence length="231" mass="26150">MNNKHLIYFLIILFPSPDFLFSFFTAGFECFVCNTNSDNDDTEPCIEKIEECPAGPPGTQSCSTLLYFSKRGTPGRPHMRKFCTSPGLGIGLGKYELNEEKNAGICQSVEQWLLSQIDHQSPPNPAPLNSFSKNQLPFKNHLKQSKLNLPKRIIFNDDKSEILERRKRSNNNNDIIIRDGSPSPPQSHSSTLLCICNKQLCNEGDFEQILENSHNNIGIKNKNNKFSIEEE</sequence>
<keyword evidence="1" id="KW-1133">Transmembrane helix</keyword>
<comment type="caution">
    <text evidence="2">The sequence shown here is derived from an EMBL/GenBank/DDBJ whole genome shotgun (WGS) entry which is preliminary data.</text>
</comment>
<gene>
    <name evidence="2" type="ORF">MENT_LOCUS43755</name>
</gene>
<organism evidence="2 3">
    <name type="scientific">Meloidogyne enterolobii</name>
    <name type="common">Root-knot nematode worm</name>
    <name type="synonym">Meloidogyne mayaguensis</name>
    <dbReference type="NCBI Taxonomy" id="390850"/>
    <lineage>
        <taxon>Eukaryota</taxon>
        <taxon>Metazoa</taxon>
        <taxon>Ecdysozoa</taxon>
        <taxon>Nematoda</taxon>
        <taxon>Chromadorea</taxon>
        <taxon>Rhabditida</taxon>
        <taxon>Tylenchina</taxon>
        <taxon>Tylenchomorpha</taxon>
        <taxon>Tylenchoidea</taxon>
        <taxon>Meloidogynidae</taxon>
        <taxon>Meloidogyninae</taxon>
        <taxon>Meloidogyne</taxon>
    </lineage>
</organism>
<evidence type="ECO:0000313" key="2">
    <source>
        <dbReference type="EMBL" id="CAD2190935.1"/>
    </source>
</evidence>
<dbReference type="AlphaFoldDB" id="A0A6V7WV41"/>
<protein>
    <submittedName>
        <fullName evidence="2">Uncharacterized protein</fullName>
    </submittedName>
</protein>
<dbReference type="EMBL" id="CAJEWN010000843">
    <property type="protein sequence ID" value="CAD2190935.1"/>
    <property type="molecule type" value="Genomic_DNA"/>
</dbReference>
<dbReference type="Proteomes" id="UP000580250">
    <property type="component" value="Unassembled WGS sequence"/>
</dbReference>
<keyword evidence="1" id="KW-0812">Transmembrane</keyword>
<evidence type="ECO:0000256" key="1">
    <source>
        <dbReference type="SAM" id="Phobius"/>
    </source>
</evidence>